<dbReference type="AlphaFoldDB" id="A0A2S0UMQ1"/>
<dbReference type="EMBL" id="CP028918">
    <property type="protein sequence ID" value="AWB49071.1"/>
    <property type="molecule type" value="Genomic_DNA"/>
</dbReference>
<evidence type="ECO:0000313" key="1">
    <source>
        <dbReference type="EMBL" id="AWB49071.1"/>
    </source>
</evidence>
<name>A0A2S0UMQ1_9RHOB</name>
<accession>A0A2S0UMQ1</accession>
<keyword evidence="2" id="KW-1185">Reference proteome</keyword>
<sequence length="94" mass="10381">MGAWHRVRQGPLFASGDGMSFESRDLFTVTTGEKPDARERDRSRDIGHYFEQSVLCGHARLLAARAATLAMNEELSRLGVLVDFATGKVTVDRA</sequence>
<evidence type="ECO:0000313" key="2">
    <source>
        <dbReference type="Proteomes" id="UP000244496"/>
    </source>
</evidence>
<dbReference type="KEGG" id="geh:HYN69_11675"/>
<reference evidence="1 2" key="1">
    <citation type="submission" date="2018-04" db="EMBL/GenBank/DDBJ databases">
        <title>Genome sequencing of Gemmobacter.</title>
        <authorList>
            <person name="Yi H."/>
            <person name="Baek M.-G."/>
        </authorList>
    </citation>
    <scope>NUCLEOTIDE SEQUENCE [LARGE SCALE GENOMIC DNA]</scope>
    <source>
        <strain evidence="1 2">HYN0069</strain>
    </source>
</reference>
<proteinExistence type="predicted"/>
<gene>
    <name evidence="1" type="ORF">HYN69_11675</name>
</gene>
<organism evidence="1 2">
    <name type="scientific">Paragemmobacter aquarius</name>
    <dbReference type="NCBI Taxonomy" id="2169400"/>
    <lineage>
        <taxon>Bacteria</taxon>
        <taxon>Pseudomonadati</taxon>
        <taxon>Pseudomonadota</taxon>
        <taxon>Alphaproteobacteria</taxon>
        <taxon>Rhodobacterales</taxon>
        <taxon>Paracoccaceae</taxon>
        <taxon>Paragemmobacter</taxon>
    </lineage>
</organism>
<protein>
    <submittedName>
        <fullName evidence="1">Uncharacterized protein</fullName>
    </submittedName>
</protein>
<dbReference type="Proteomes" id="UP000244496">
    <property type="component" value="Chromosome"/>
</dbReference>